<evidence type="ECO:0000256" key="2">
    <source>
        <dbReference type="ARBA" id="ARBA00010352"/>
    </source>
</evidence>
<organism evidence="6 7">
    <name type="scientific">Holothuria leucospilota</name>
    <name type="common">Black long sea cucumber</name>
    <name type="synonym">Mertensiothuria leucospilota</name>
    <dbReference type="NCBI Taxonomy" id="206669"/>
    <lineage>
        <taxon>Eukaryota</taxon>
        <taxon>Metazoa</taxon>
        <taxon>Echinodermata</taxon>
        <taxon>Eleutherozoa</taxon>
        <taxon>Echinozoa</taxon>
        <taxon>Holothuroidea</taxon>
        <taxon>Aspidochirotacea</taxon>
        <taxon>Aspidochirotida</taxon>
        <taxon>Holothuriidae</taxon>
        <taxon>Holothuria</taxon>
    </lineage>
</organism>
<comment type="caution">
    <text evidence="6">The sequence shown here is derived from an EMBL/GenBank/DDBJ whole genome shotgun (WGS) entry which is preliminary data.</text>
</comment>
<evidence type="ECO:0000313" key="7">
    <source>
        <dbReference type="Proteomes" id="UP001152320"/>
    </source>
</evidence>
<name>A0A9Q1CQU1_HOLLE</name>
<gene>
    <name evidence="6" type="ORF">HOLleu_02522</name>
</gene>
<sequence>MNLRSLTALFLFLTMYLSEASAACTYYRGPCYYQNKFYSSGERWETDKCEVCRCKSRGRGFKCCTNYWTPWDVPEDCTAVWNQKQCEYKIVQIKDETKECKFEPLSGVLKRGAV</sequence>
<evidence type="ECO:0000256" key="4">
    <source>
        <dbReference type="ARBA" id="ARBA00023157"/>
    </source>
</evidence>
<protein>
    <submittedName>
        <fullName evidence="6">Prostate-associated microseminoprotein</fullName>
    </submittedName>
</protein>
<dbReference type="EMBL" id="JAIZAY010000001">
    <property type="protein sequence ID" value="KAJ8049676.1"/>
    <property type="molecule type" value="Genomic_DNA"/>
</dbReference>
<feature type="chain" id="PRO_5040111072" evidence="5">
    <location>
        <begin position="23"/>
        <end position="114"/>
    </location>
</feature>
<evidence type="ECO:0000313" key="6">
    <source>
        <dbReference type="EMBL" id="KAJ8049676.1"/>
    </source>
</evidence>
<evidence type="ECO:0000256" key="5">
    <source>
        <dbReference type="SAM" id="SignalP"/>
    </source>
</evidence>
<dbReference type="SUPFAM" id="SSF57603">
    <property type="entry name" value="FnI-like domain"/>
    <property type="match status" value="1"/>
</dbReference>
<keyword evidence="3" id="KW-0964">Secreted</keyword>
<dbReference type="OrthoDB" id="9969981at2759"/>
<dbReference type="AlphaFoldDB" id="A0A9Q1CQU1"/>
<dbReference type="Gene3D" id="2.60.40.1900">
    <property type="entry name" value="Beta-microseminoprotein (PSP94) domain"/>
    <property type="match status" value="1"/>
</dbReference>
<dbReference type="PANTHER" id="PTHR10500:SF0">
    <property type="entry name" value="SCO-SPONDIN-LIKE"/>
    <property type="match status" value="1"/>
</dbReference>
<keyword evidence="4" id="KW-1015">Disulfide bond</keyword>
<accession>A0A9Q1CQU1</accession>
<dbReference type="Pfam" id="PF05825">
    <property type="entry name" value="PSP94"/>
    <property type="match status" value="1"/>
</dbReference>
<dbReference type="GO" id="GO:0005576">
    <property type="term" value="C:extracellular region"/>
    <property type="evidence" value="ECO:0007669"/>
    <property type="project" value="UniProtKB-SubCell"/>
</dbReference>
<keyword evidence="5" id="KW-0732">Signal</keyword>
<evidence type="ECO:0000256" key="1">
    <source>
        <dbReference type="ARBA" id="ARBA00004613"/>
    </source>
</evidence>
<dbReference type="PANTHER" id="PTHR10500">
    <property type="entry name" value="BETA-MICROSEMINOPROTEIN"/>
    <property type="match status" value="1"/>
</dbReference>
<feature type="signal peptide" evidence="5">
    <location>
        <begin position="1"/>
        <end position="22"/>
    </location>
</feature>
<comment type="subcellular location">
    <subcellularLocation>
        <location evidence="1">Secreted</location>
    </subcellularLocation>
</comment>
<dbReference type="InterPro" id="IPR008735">
    <property type="entry name" value="PSP94"/>
</dbReference>
<comment type="similarity">
    <text evidence="2">Belongs to the beta-microseminoprotein family.</text>
</comment>
<keyword evidence="7" id="KW-1185">Reference proteome</keyword>
<reference evidence="6" key="1">
    <citation type="submission" date="2021-10" db="EMBL/GenBank/DDBJ databases">
        <title>Tropical sea cucumber genome reveals ecological adaptation and Cuvierian tubules defense mechanism.</title>
        <authorList>
            <person name="Chen T."/>
        </authorList>
    </citation>
    <scope>NUCLEOTIDE SEQUENCE</scope>
    <source>
        <strain evidence="6">Nanhai2018</strain>
        <tissue evidence="6">Muscle</tissue>
    </source>
</reference>
<dbReference type="Proteomes" id="UP001152320">
    <property type="component" value="Chromosome 1"/>
</dbReference>
<evidence type="ECO:0000256" key="3">
    <source>
        <dbReference type="ARBA" id="ARBA00022525"/>
    </source>
</evidence>
<proteinExistence type="inferred from homology"/>